<dbReference type="OrthoDB" id="10411279at2759"/>
<sequence length="228" mass="25391">MLLRVLAAKSVDFWTVIAESRGGLLASSPAPLRPPRPGSCVIRSCDLDIPHAYNRKMTIVTTAAAAVLRLSRRRCTASLHQTMRHVRPSPFSTNASGRAHTPPHHLEVTPEVRRRNRFVALACVVFAGSVYTYSIRKLKEEDLSDLEEEVTVVNLHESGLKATKFKSLLEESRGDAAAEAAEEAVEEEMERQLEQGVVEGVAMIAEEEGRGEEGGKGGWKRWVFFWRR</sequence>
<feature type="domain" description="Cytochrome c oxidase assembly factor 3 mitochondrial coiled-coil" evidence="1">
    <location>
        <begin position="111"/>
        <end position="149"/>
    </location>
</feature>
<evidence type="ECO:0000313" key="3">
    <source>
        <dbReference type="Proteomes" id="UP000019335"/>
    </source>
</evidence>
<dbReference type="EMBL" id="AZIL01002046">
    <property type="protein sequence ID" value="EWM22872.1"/>
    <property type="molecule type" value="Genomic_DNA"/>
</dbReference>
<comment type="caution">
    <text evidence="2">The sequence shown here is derived from an EMBL/GenBank/DDBJ whole genome shotgun (WGS) entry which is preliminary data.</text>
</comment>
<accession>W7T8Z5</accession>
<protein>
    <recommendedName>
        <fullName evidence="1">Cytochrome c oxidase assembly factor 3 mitochondrial coiled-coil domain-containing protein</fullName>
    </recommendedName>
</protein>
<organism evidence="2 3">
    <name type="scientific">Nannochloropsis gaditana</name>
    <dbReference type="NCBI Taxonomy" id="72520"/>
    <lineage>
        <taxon>Eukaryota</taxon>
        <taxon>Sar</taxon>
        <taxon>Stramenopiles</taxon>
        <taxon>Ochrophyta</taxon>
        <taxon>Eustigmatophyceae</taxon>
        <taxon>Eustigmatales</taxon>
        <taxon>Monodopsidaceae</taxon>
        <taxon>Nannochloropsis</taxon>
    </lineage>
</organism>
<evidence type="ECO:0000313" key="2">
    <source>
        <dbReference type="EMBL" id="EWM22872.1"/>
    </source>
</evidence>
<dbReference type="Proteomes" id="UP000019335">
    <property type="component" value="Chromosome 20"/>
</dbReference>
<keyword evidence="3" id="KW-1185">Reference proteome</keyword>
<dbReference type="InterPro" id="IPR018628">
    <property type="entry name" value="Coa3_CC"/>
</dbReference>
<reference evidence="2 3" key="1">
    <citation type="journal article" date="2014" name="Mol. Plant">
        <title>Chromosome Scale Genome Assembly and Transcriptome Profiling of Nannochloropsis gaditana in Nitrogen Depletion.</title>
        <authorList>
            <person name="Corteggiani Carpinelli E."/>
            <person name="Telatin A."/>
            <person name="Vitulo N."/>
            <person name="Forcato C."/>
            <person name="D'Angelo M."/>
            <person name="Schiavon R."/>
            <person name="Vezzi A."/>
            <person name="Giacometti G.M."/>
            <person name="Morosinotto T."/>
            <person name="Valle G."/>
        </authorList>
    </citation>
    <scope>NUCLEOTIDE SEQUENCE [LARGE SCALE GENOMIC DNA]</scope>
    <source>
        <strain evidence="2 3">B-31</strain>
    </source>
</reference>
<name>W7T8Z5_9STRA</name>
<evidence type="ECO:0000259" key="1">
    <source>
        <dbReference type="Pfam" id="PF09813"/>
    </source>
</evidence>
<dbReference type="AlphaFoldDB" id="W7T8Z5"/>
<gene>
    <name evidence="2" type="ORF">Naga_100931g2</name>
</gene>
<proteinExistence type="predicted"/>
<dbReference type="Pfam" id="PF09813">
    <property type="entry name" value="Coa3_cc"/>
    <property type="match status" value="1"/>
</dbReference>